<evidence type="ECO:0000313" key="3">
    <source>
        <dbReference type="Proteomes" id="UP000256326"/>
    </source>
</evidence>
<keyword evidence="1" id="KW-1133">Transmembrane helix</keyword>
<keyword evidence="1" id="KW-0472">Membrane</keyword>
<proteinExistence type="predicted"/>
<evidence type="ECO:0000256" key="1">
    <source>
        <dbReference type="SAM" id="Phobius"/>
    </source>
</evidence>
<evidence type="ECO:0008006" key="4">
    <source>
        <dbReference type="Google" id="ProtNLM"/>
    </source>
</evidence>
<keyword evidence="3" id="KW-1185">Reference proteome</keyword>
<dbReference type="RefSeq" id="WP_116034830.1">
    <property type="nucleotide sequence ID" value="NZ_JBHLVV010000097.1"/>
</dbReference>
<accession>A0A3D9CXV9</accession>
<keyword evidence="1" id="KW-0812">Transmembrane</keyword>
<reference evidence="2 3" key="1">
    <citation type="journal article" date="2006" name="Int. J. Syst. Evol. Microbiol.">
        <title>Chryseobacterium hispanicum sp. nov., isolated from the drinking water distribution system of Sevilla, Spain.</title>
        <authorList>
            <person name="Gallego V."/>
            <person name="Garcia M.T."/>
            <person name="Ventosa A."/>
        </authorList>
    </citation>
    <scope>NUCLEOTIDE SEQUENCE [LARGE SCALE GENOMIC DNA]</scope>
    <source>
        <strain evidence="2 3">KCTC 22104</strain>
    </source>
</reference>
<feature type="transmembrane region" description="Helical" evidence="1">
    <location>
        <begin position="9"/>
        <end position="28"/>
    </location>
</feature>
<dbReference type="EMBL" id="QNUG01000016">
    <property type="protein sequence ID" value="REC70511.1"/>
    <property type="molecule type" value="Genomic_DNA"/>
</dbReference>
<organism evidence="2 3">
    <name type="scientific">Epilithonimonas hispanica</name>
    <dbReference type="NCBI Taxonomy" id="358687"/>
    <lineage>
        <taxon>Bacteria</taxon>
        <taxon>Pseudomonadati</taxon>
        <taxon>Bacteroidota</taxon>
        <taxon>Flavobacteriia</taxon>
        <taxon>Flavobacteriales</taxon>
        <taxon>Weeksellaceae</taxon>
        <taxon>Chryseobacterium group</taxon>
        <taxon>Epilithonimonas</taxon>
    </lineage>
</organism>
<feature type="transmembrane region" description="Helical" evidence="1">
    <location>
        <begin position="40"/>
        <end position="59"/>
    </location>
</feature>
<evidence type="ECO:0000313" key="2">
    <source>
        <dbReference type="EMBL" id="REC70511.1"/>
    </source>
</evidence>
<sequence length="64" mass="7627">MKKRHEQKLILLSFGLFILFSAPMILLFNSEKGLFGFPMIYIYIFGVWMLSIIISFVIFKKYDE</sequence>
<protein>
    <recommendedName>
        <fullName evidence="4">DUF3311 domain-containing protein</fullName>
    </recommendedName>
</protein>
<dbReference type="AlphaFoldDB" id="A0A3D9CXV9"/>
<dbReference type="OrthoDB" id="1274170at2"/>
<dbReference type="Proteomes" id="UP000256326">
    <property type="component" value="Unassembled WGS sequence"/>
</dbReference>
<comment type="caution">
    <text evidence="2">The sequence shown here is derived from an EMBL/GenBank/DDBJ whole genome shotgun (WGS) entry which is preliminary data.</text>
</comment>
<gene>
    <name evidence="2" type="ORF">DRF58_09155</name>
</gene>
<name>A0A3D9CXV9_9FLAO</name>